<feature type="region of interest" description="Disordered" evidence="1">
    <location>
        <begin position="23"/>
        <end position="45"/>
    </location>
</feature>
<dbReference type="AlphaFoldDB" id="A0A9P1IL34"/>
<dbReference type="InterPro" id="IPR016187">
    <property type="entry name" value="CTDL_fold"/>
</dbReference>
<sequence>MKNQVEMCIPTQQIEYSPSTSILTTTTTSTSSTTTTSTTTTTPPPPCPDSTWTLFDRGNYSWCMKVYFGTVYVDSADASCASLDSSAVLSGFQNVSEISKMMNVALSEYPTIIWLMVGAKRREACEAVVGVTSTCTAQNSFYWTDGYTYGSEGFNWWNGIPTNPEIAYGRYYMYCVVNANNDFLSTTEDDKTGFYLGAVCGMLAKV</sequence>
<evidence type="ECO:0000313" key="2">
    <source>
        <dbReference type="EMBL" id="CAI5447050.1"/>
    </source>
</evidence>
<reference evidence="2" key="1">
    <citation type="submission" date="2022-11" db="EMBL/GenBank/DDBJ databases">
        <authorList>
            <person name="Kikuchi T."/>
        </authorList>
    </citation>
    <scope>NUCLEOTIDE SEQUENCE</scope>
    <source>
        <strain evidence="2">PS1010</strain>
    </source>
</reference>
<gene>
    <name evidence="2" type="ORF">CAMP_LOCUS9687</name>
</gene>
<keyword evidence="3" id="KW-1185">Reference proteome</keyword>
<feature type="compositionally biased region" description="Low complexity" evidence="1">
    <location>
        <begin position="23"/>
        <end position="41"/>
    </location>
</feature>
<proteinExistence type="predicted"/>
<dbReference type="Gene3D" id="3.10.100.10">
    <property type="entry name" value="Mannose-Binding Protein A, subunit A"/>
    <property type="match status" value="1"/>
</dbReference>
<name>A0A9P1IL34_9PELO</name>
<dbReference type="InterPro" id="IPR016186">
    <property type="entry name" value="C-type_lectin-like/link_sf"/>
</dbReference>
<dbReference type="EMBL" id="CANHGI010000004">
    <property type="protein sequence ID" value="CAI5447050.1"/>
    <property type="molecule type" value="Genomic_DNA"/>
</dbReference>
<evidence type="ECO:0000256" key="1">
    <source>
        <dbReference type="SAM" id="MobiDB-lite"/>
    </source>
</evidence>
<dbReference type="Proteomes" id="UP001152747">
    <property type="component" value="Unassembled WGS sequence"/>
</dbReference>
<accession>A0A9P1IL34</accession>
<dbReference type="PANTHER" id="PTHR23124">
    <property type="entry name" value="C-TYPE LECTIN DOMAIN-CONTAINING PROTEIN-RELATED-RELATED"/>
    <property type="match status" value="1"/>
</dbReference>
<organism evidence="2 3">
    <name type="scientific">Caenorhabditis angaria</name>
    <dbReference type="NCBI Taxonomy" id="860376"/>
    <lineage>
        <taxon>Eukaryota</taxon>
        <taxon>Metazoa</taxon>
        <taxon>Ecdysozoa</taxon>
        <taxon>Nematoda</taxon>
        <taxon>Chromadorea</taxon>
        <taxon>Rhabditida</taxon>
        <taxon>Rhabditina</taxon>
        <taxon>Rhabditomorpha</taxon>
        <taxon>Rhabditoidea</taxon>
        <taxon>Rhabditidae</taxon>
        <taxon>Peloderinae</taxon>
        <taxon>Caenorhabditis</taxon>
    </lineage>
</organism>
<evidence type="ECO:0000313" key="3">
    <source>
        <dbReference type="Proteomes" id="UP001152747"/>
    </source>
</evidence>
<dbReference type="PANTHER" id="PTHR23124:SF148">
    <property type="entry name" value="C-TYPE LECTIN DOMAIN-CONTAINING PROTEIN-RELATED"/>
    <property type="match status" value="1"/>
</dbReference>
<evidence type="ECO:0008006" key="4">
    <source>
        <dbReference type="Google" id="ProtNLM"/>
    </source>
</evidence>
<dbReference type="SUPFAM" id="SSF56436">
    <property type="entry name" value="C-type lectin-like"/>
    <property type="match status" value="1"/>
</dbReference>
<comment type="caution">
    <text evidence="2">The sequence shown here is derived from an EMBL/GenBank/DDBJ whole genome shotgun (WGS) entry which is preliminary data.</text>
</comment>
<protein>
    <recommendedName>
        <fullName evidence="4">C-type lectin domain-containing protein</fullName>
    </recommendedName>
</protein>